<dbReference type="InterPro" id="IPR002577">
    <property type="entry name" value="HTH_HxlR"/>
</dbReference>
<dbReference type="PANTHER" id="PTHR33204:SF18">
    <property type="entry name" value="TRANSCRIPTIONAL REGULATORY PROTEIN"/>
    <property type="match status" value="1"/>
</dbReference>
<dbReference type="AlphaFoldDB" id="A0A937RLI7"/>
<dbReference type="GO" id="GO:0003677">
    <property type="term" value="F:DNA binding"/>
    <property type="evidence" value="ECO:0007669"/>
    <property type="project" value="UniProtKB-KW"/>
</dbReference>
<dbReference type="EMBL" id="JAEACQ010000231">
    <property type="protein sequence ID" value="MBL7629529.1"/>
    <property type="molecule type" value="Genomic_DNA"/>
</dbReference>
<dbReference type="SUPFAM" id="SSF46785">
    <property type="entry name" value="Winged helix' DNA-binding domain"/>
    <property type="match status" value="1"/>
</dbReference>
<name>A0A937RLI7_9ACTN</name>
<organism evidence="5 6">
    <name type="scientific">Frankia nepalensis</name>
    <dbReference type="NCBI Taxonomy" id="1836974"/>
    <lineage>
        <taxon>Bacteria</taxon>
        <taxon>Bacillati</taxon>
        <taxon>Actinomycetota</taxon>
        <taxon>Actinomycetes</taxon>
        <taxon>Frankiales</taxon>
        <taxon>Frankiaceae</taxon>
        <taxon>Frankia</taxon>
    </lineage>
</organism>
<gene>
    <name evidence="5" type="ORF">I7412_20630</name>
</gene>
<dbReference type="PANTHER" id="PTHR33204">
    <property type="entry name" value="TRANSCRIPTIONAL REGULATOR, MARR FAMILY"/>
    <property type="match status" value="1"/>
</dbReference>
<dbReference type="RefSeq" id="WP_203003024.1">
    <property type="nucleotide sequence ID" value="NZ_JADWYU010000148.1"/>
</dbReference>
<keyword evidence="6" id="KW-1185">Reference proteome</keyword>
<dbReference type="Proteomes" id="UP000604475">
    <property type="component" value="Unassembled WGS sequence"/>
</dbReference>
<evidence type="ECO:0000259" key="4">
    <source>
        <dbReference type="PROSITE" id="PS51118"/>
    </source>
</evidence>
<dbReference type="InterPro" id="IPR036388">
    <property type="entry name" value="WH-like_DNA-bd_sf"/>
</dbReference>
<dbReference type="PROSITE" id="PS51118">
    <property type="entry name" value="HTH_HXLR"/>
    <property type="match status" value="1"/>
</dbReference>
<dbReference type="InterPro" id="IPR036390">
    <property type="entry name" value="WH_DNA-bd_sf"/>
</dbReference>
<feature type="domain" description="HTH hxlR-type" evidence="4">
    <location>
        <begin position="1"/>
        <end position="91"/>
    </location>
</feature>
<evidence type="ECO:0000313" key="5">
    <source>
        <dbReference type="EMBL" id="MBL7629529.1"/>
    </source>
</evidence>
<sequence>MTQTLAFVGSKWTPLVIFQLHLGARRYGELQRAMPGISPKTLAERLQSLEERGLVTRTVYPDKPPRVEYALTPRGHELGDILDTIATWATA</sequence>
<dbReference type="Pfam" id="PF01638">
    <property type="entry name" value="HxlR"/>
    <property type="match status" value="1"/>
</dbReference>
<comment type="caution">
    <text evidence="5">The sequence shown here is derived from an EMBL/GenBank/DDBJ whole genome shotgun (WGS) entry which is preliminary data.</text>
</comment>
<evidence type="ECO:0000256" key="2">
    <source>
        <dbReference type="ARBA" id="ARBA00023125"/>
    </source>
</evidence>
<evidence type="ECO:0000256" key="3">
    <source>
        <dbReference type="ARBA" id="ARBA00023163"/>
    </source>
</evidence>
<dbReference type="Gene3D" id="1.10.10.10">
    <property type="entry name" value="Winged helix-like DNA-binding domain superfamily/Winged helix DNA-binding domain"/>
    <property type="match status" value="1"/>
</dbReference>
<keyword evidence="3" id="KW-0804">Transcription</keyword>
<evidence type="ECO:0000313" key="6">
    <source>
        <dbReference type="Proteomes" id="UP000604475"/>
    </source>
</evidence>
<keyword evidence="2" id="KW-0238">DNA-binding</keyword>
<proteinExistence type="predicted"/>
<accession>A0A937RLI7</accession>
<protein>
    <submittedName>
        <fullName evidence="5">Helix-turn-helix transcriptional regulator</fullName>
    </submittedName>
</protein>
<keyword evidence="1" id="KW-0805">Transcription regulation</keyword>
<reference evidence="5" key="1">
    <citation type="submission" date="2020-12" db="EMBL/GenBank/DDBJ databases">
        <title>Genomic characterization of non-nitrogen-fixing Frankia strains.</title>
        <authorList>
            <person name="Carlos-Shanley C."/>
            <person name="Guerra T."/>
            <person name="Hahn D."/>
        </authorList>
    </citation>
    <scope>NUCLEOTIDE SEQUENCE</scope>
    <source>
        <strain evidence="5">CN6</strain>
    </source>
</reference>
<evidence type="ECO:0000256" key="1">
    <source>
        <dbReference type="ARBA" id="ARBA00023015"/>
    </source>
</evidence>